<reference evidence="2 3" key="1">
    <citation type="submission" date="2020-04" db="EMBL/GenBank/DDBJ databases">
        <authorList>
            <person name="Laetsch R D."/>
            <person name="Stevens L."/>
            <person name="Kumar S."/>
            <person name="Blaxter L. M."/>
        </authorList>
    </citation>
    <scope>NUCLEOTIDE SEQUENCE [LARGE SCALE GENOMIC DNA]</scope>
</reference>
<sequence>MRMTTQLKNVLTMIVADETIDPTSADDNDNIADSFLTTLNDTFSNIIGSLNEYSAKKEDYLSAKDDIAAKRVDEEYAKIVNKNEAIEACYKNFLETNKIEWTKREAIFNRTTDSLNATIAELRENTSKITEELTELRKEKEKCDKDRNVAEYTTDICKEELKILRPKLKEAESLRKSFEAQLKEANLVNQQLTEEIEIAKSETNYVKLNEANQTIHELREEISRLNRKIEVVEASKAKLEEDMKESSEKIGDLWNQVQKLIDEKKLLEKDYVEQMTPVEPPKQQLNIKITSNKRARIKTANTALNELEIIEDALHWSVSLLTNLKSSSDETAAELAKFVADRENAFEKIERYVHLITENSEAEKINDKVVKTFLPKPLSPRLMSLIELDVKDEMIKMSQRKTRPNKSGWELRDAGNEDKEIEACFCLAEWQQKKAVCPVCDSSLPNETIFPLLV</sequence>
<feature type="coiled-coil region" evidence="1">
    <location>
        <begin position="168"/>
        <end position="249"/>
    </location>
</feature>
<comment type="caution">
    <text evidence="2">The sequence shown here is derived from an EMBL/GenBank/DDBJ whole genome shotgun (WGS) entry which is preliminary data.</text>
</comment>
<protein>
    <submittedName>
        <fullName evidence="2">Uncharacterized protein</fullName>
    </submittedName>
</protein>
<organism evidence="2 3">
    <name type="scientific">Caenorhabditis bovis</name>
    <dbReference type="NCBI Taxonomy" id="2654633"/>
    <lineage>
        <taxon>Eukaryota</taxon>
        <taxon>Metazoa</taxon>
        <taxon>Ecdysozoa</taxon>
        <taxon>Nematoda</taxon>
        <taxon>Chromadorea</taxon>
        <taxon>Rhabditida</taxon>
        <taxon>Rhabditina</taxon>
        <taxon>Rhabditomorpha</taxon>
        <taxon>Rhabditoidea</taxon>
        <taxon>Rhabditidae</taxon>
        <taxon>Peloderinae</taxon>
        <taxon>Caenorhabditis</taxon>
    </lineage>
</organism>
<proteinExistence type="predicted"/>
<dbReference type="Gene3D" id="1.10.287.2610">
    <property type="match status" value="1"/>
</dbReference>
<dbReference type="EMBL" id="CADEPM010000008">
    <property type="protein sequence ID" value="CAB3409488.1"/>
    <property type="molecule type" value="Genomic_DNA"/>
</dbReference>
<dbReference type="AlphaFoldDB" id="A0A8S1F6W7"/>
<keyword evidence="3" id="KW-1185">Reference proteome</keyword>
<accession>A0A8S1F6W7</accession>
<evidence type="ECO:0000313" key="2">
    <source>
        <dbReference type="EMBL" id="CAB3409488.1"/>
    </source>
</evidence>
<gene>
    <name evidence="2" type="ORF">CBOVIS_LOCUS11136</name>
</gene>
<dbReference type="Proteomes" id="UP000494206">
    <property type="component" value="Unassembled WGS sequence"/>
</dbReference>
<evidence type="ECO:0000313" key="3">
    <source>
        <dbReference type="Proteomes" id="UP000494206"/>
    </source>
</evidence>
<keyword evidence="1" id="KW-0175">Coiled coil</keyword>
<name>A0A8S1F6W7_9PELO</name>
<evidence type="ECO:0000256" key="1">
    <source>
        <dbReference type="SAM" id="Coils"/>
    </source>
</evidence>